<dbReference type="Pfam" id="PF00512">
    <property type="entry name" value="HisKA"/>
    <property type="match status" value="1"/>
</dbReference>
<evidence type="ECO:0000256" key="6">
    <source>
        <dbReference type="ARBA" id="ARBA00022692"/>
    </source>
</evidence>
<dbReference type="Gene3D" id="3.30.565.10">
    <property type="entry name" value="Histidine kinase-like ATPase, C-terminal domain"/>
    <property type="match status" value="1"/>
</dbReference>
<evidence type="ECO:0000256" key="3">
    <source>
        <dbReference type="ARBA" id="ARBA00012438"/>
    </source>
</evidence>
<name>A0A919TAD0_9ACTN</name>
<reference evidence="13 14" key="1">
    <citation type="submission" date="2021-03" db="EMBL/GenBank/DDBJ databases">
        <title>Whole genome shotgun sequence of Actinoplanes toevensis NBRC 105298.</title>
        <authorList>
            <person name="Komaki H."/>
            <person name="Tamura T."/>
        </authorList>
    </citation>
    <scope>NUCLEOTIDE SEQUENCE [LARGE SCALE GENOMIC DNA]</scope>
    <source>
        <strain evidence="13 14">NBRC 105298</strain>
    </source>
</reference>
<dbReference type="PANTHER" id="PTHR43711:SF1">
    <property type="entry name" value="HISTIDINE KINASE 1"/>
    <property type="match status" value="1"/>
</dbReference>
<dbReference type="CDD" id="cd06225">
    <property type="entry name" value="HAMP"/>
    <property type="match status" value="1"/>
</dbReference>
<comment type="subcellular location">
    <subcellularLocation>
        <location evidence="2">Cell membrane</location>
    </subcellularLocation>
</comment>
<dbReference type="Gene3D" id="1.10.287.130">
    <property type="match status" value="1"/>
</dbReference>
<dbReference type="SUPFAM" id="SSF47384">
    <property type="entry name" value="Homodimeric domain of signal transducing histidine kinase"/>
    <property type="match status" value="1"/>
</dbReference>
<dbReference type="InterPro" id="IPR036097">
    <property type="entry name" value="HisK_dim/P_sf"/>
</dbReference>
<evidence type="ECO:0000256" key="9">
    <source>
        <dbReference type="ARBA" id="ARBA00023012"/>
    </source>
</evidence>
<dbReference type="CDD" id="cd00082">
    <property type="entry name" value="HisKA"/>
    <property type="match status" value="1"/>
</dbReference>
<keyword evidence="6 10" id="KW-0812">Transmembrane</keyword>
<dbReference type="Pfam" id="PF02518">
    <property type="entry name" value="HATPase_c"/>
    <property type="match status" value="1"/>
</dbReference>
<evidence type="ECO:0000313" key="13">
    <source>
        <dbReference type="EMBL" id="GIM92003.1"/>
    </source>
</evidence>
<dbReference type="InterPro" id="IPR003661">
    <property type="entry name" value="HisK_dim/P_dom"/>
</dbReference>
<dbReference type="EMBL" id="BOQN01000050">
    <property type="protein sequence ID" value="GIM92003.1"/>
    <property type="molecule type" value="Genomic_DNA"/>
</dbReference>
<keyword evidence="7 13" id="KW-0418">Kinase</keyword>
<feature type="transmembrane region" description="Helical" evidence="10">
    <location>
        <begin position="12"/>
        <end position="34"/>
    </location>
</feature>
<dbReference type="EC" id="2.7.13.3" evidence="3"/>
<dbReference type="GO" id="GO:0005886">
    <property type="term" value="C:plasma membrane"/>
    <property type="evidence" value="ECO:0007669"/>
    <property type="project" value="UniProtKB-SubCell"/>
</dbReference>
<dbReference type="SUPFAM" id="SSF55874">
    <property type="entry name" value="ATPase domain of HSP90 chaperone/DNA topoisomerase II/histidine kinase"/>
    <property type="match status" value="1"/>
</dbReference>
<organism evidence="13 14">
    <name type="scientific">Paractinoplanes toevensis</name>
    <dbReference type="NCBI Taxonomy" id="571911"/>
    <lineage>
        <taxon>Bacteria</taxon>
        <taxon>Bacillati</taxon>
        <taxon>Actinomycetota</taxon>
        <taxon>Actinomycetes</taxon>
        <taxon>Micromonosporales</taxon>
        <taxon>Micromonosporaceae</taxon>
        <taxon>Paractinoplanes</taxon>
    </lineage>
</organism>
<dbReference type="InterPro" id="IPR050736">
    <property type="entry name" value="Sensor_HK_Regulatory"/>
</dbReference>
<dbReference type="SMART" id="SM00388">
    <property type="entry name" value="HisKA"/>
    <property type="match status" value="1"/>
</dbReference>
<dbReference type="CDD" id="cd16922">
    <property type="entry name" value="HATPase_EvgS-ArcB-TorS-like"/>
    <property type="match status" value="1"/>
</dbReference>
<sequence>MRVPDLPFHRSLIMRLLATSILIAVAAITAATWLTAHTTTQAIQQQQGRSITDDALIHDTLIGYAATHARWDGVAPTVADLSRRTGHRVTLLTRDRQMIADSAPAGPDIGPARPSATIDPLRENGAIDSRAVGPYRLTTAERRALDGYAQQALKCMKGNLNIRLTHLPNGRPVVSPLPVENGVCAAKELLAPTPTEAKALSALTGMMDSCTGLKTSSYVSIGPLFDVTPLDRLLPRDVTPADLQKCLLSARQAQLTPYVAPPALLFITDAGSGTTAPSISLTRGNVLRIAAGTGLVLVVAIAVTVLVGTRLVRPLRRLTESVRRPVEQQSRVPVGTRDEIGYLAMALNDLFERRETLEAQRQALVSDLAHELRTPLTNIRGWLEAAQDGMTPTDPRLLEVLLDETVVLHHIVDDLRDLAAADTGTLRIHPEFVYINDVLAPVVEAHRGVTADFTVDRQLSVDPVRLRQIVGNLLSNAVRHTDRGGQVTVRTAVTADDFVIEVIDTGEGIAAEDLEKIFDRFWRTDASRSRATGGSGLGLAIVRKLAEAHDGRVTATSRVGAGSTFTVTLPLSRQAPPSGTP</sequence>
<dbReference type="FunFam" id="3.30.565.10:FF:000006">
    <property type="entry name" value="Sensor histidine kinase WalK"/>
    <property type="match status" value="1"/>
</dbReference>
<evidence type="ECO:0000313" key="14">
    <source>
        <dbReference type="Proteomes" id="UP000677082"/>
    </source>
</evidence>
<keyword evidence="10" id="KW-0472">Membrane</keyword>
<evidence type="ECO:0000259" key="12">
    <source>
        <dbReference type="PROSITE" id="PS50885"/>
    </source>
</evidence>
<evidence type="ECO:0000256" key="2">
    <source>
        <dbReference type="ARBA" id="ARBA00004236"/>
    </source>
</evidence>
<keyword evidence="8 10" id="KW-1133">Transmembrane helix</keyword>
<feature type="transmembrane region" description="Helical" evidence="10">
    <location>
        <begin position="286"/>
        <end position="307"/>
    </location>
</feature>
<evidence type="ECO:0000256" key="4">
    <source>
        <dbReference type="ARBA" id="ARBA00022553"/>
    </source>
</evidence>
<feature type="domain" description="Histidine kinase" evidence="11">
    <location>
        <begin position="367"/>
        <end position="573"/>
    </location>
</feature>
<protein>
    <recommendedName>
        <fullName evidence="3">histidine kinase</fullName>
        <ecNumber evidence="3">2.7.13.3</ecNumber>
    </recommendedName>
</protein>
<dbReference type="InterPro" id="IPR003660">
    <property type="entry name" value="HAMP_dom"/>
</dbReference>
<dbReference type="AlphaFoldDB" id="A0A919TAD0"/>
<dbReference type="SMART" id="SM00387">
    <property type="entry name" value="HATPase_c"/>
    <property type="match status" value="1"/>
</dbReference>
<keyword evidence="4" id="KW-0597">Phosphoprotein</keyword>
<dbReference type="PANTHER" id="PTHR43711">
    <property type="entry name" value="TWO-COMPONENT HISTIDINE KINASE"/>
    <property type="match status" value="1"/>
</dbReference>
<dbReference type="InterPro" id="IPR004358">
    <property type="entry name" value="Sig_transdc_His_kin-like_C"/>
</dbReference>
<feature type="domain" description="HAMP" evidence="12">
    <location>
        <begin position="309"/>
        <end position="359"/>
    </location>
</feature>
<dbReference type="Proteomes" id="UP000677082">
    <property type="component" value="Unassembled WGS sequence"/>
</dbReference>
<comment type="catalytic activity">
    <reaction evidence="1">
        <text>ATP + protein L-histidine = ADP + protein N-phospho-L-histidine.</text>
        <dbReference type="EC" id="2.7.13.3"/>
    </reaction>
</comment>
<gene>
    <name evidence="13" type="ORF">Ato02nite_037960</name>
</gene>
<dbReference type="RefSeq" id="WP_246607195.1">
    <property type="nucleotide sequence ID" value="NZ_BOQN01000050.1"/>
</dbReference>
<keyword evidence="5" id="KW-0808">Transferase</keyword>
<dbReference type="Gene3D" id="6.10.340.10">
    <property type="match status" value="1"/>
</dbReference>
<comment type="caution">
    <text evidence="13">The sequence shown here is derived from an EMBL/GenBank/DDBJ whole genome shotgun (WGS) entry which is preliminary data.</text>
</comment>
<evidence type="ECO:0000256" key="7">
    <source>
        <dbReference type="ARBA" id="ARBA00022777"/>
    </source>
</evidence>
<dbReference type="InterPro" id="IPR005467">
    <property type="entry name" value="His_kinase_dom"/>
</dbReference>
<evidence type="ECO:0000259" key="11">
    <source>
        <dbReference type="PROSITE" id="PS50109"/>
    </source>
</evidence>
<dbReference type="PROSITE" id="PS50885">
    <property type="entry name" value="HAMP"/>
    <property type="match status" value="1"/>
</dbReference>
<evidence type="ECO:0000256" key="8">
    <source>
        <dbReference type="ARBA" id="ARBA00022989"/>
    </source>
</evidence>
<keyword evidence="14" id="KW-1185">Reference proteome</keyword>
<keyword evidence="9" id="KW-0902">Two-component regulatory system</keyword>
<dbReference type="Pfam" id="PF00672">
    <property type="entry name" value="HAMP"/>
    <property type="match status" value="1"/>
</dbReference>
<dbReference type="PRINTS" id="PR00344">
    <property type="entry name" value="BCTRLSENSOR"/>
</dbReference>
<evidence type="ECO:0000256" key="5">
    <source>
        <dbReference type="ARBA" id="ARBA00022679"/>
    </source>
</evidence>
<evidence type="ECO:0000256" key="10">
    <source>
        <dbReference type="SAM" id="Phobius"/>
    </source>
</evidence>
<dbReference type="PROSITE" id="PS50109">
    <property type="entry name" value="HIS_KIN"/>
    <property type="match status" value="1"/>
</dbReference>
<dbReference type="GO" id="GO:0000155">
    <property type="term" value="F:phosphorelay sensor kinase activity"/>
    <property type="evidence" value="ECO:0007669"/>
    <property type="project" value="InterPro"/>
</dbReference>
<evidence type="ECO:0000256" key="1">
    <source>
        <dbReference type="ARBA" id="ARBA00000085"/>
    </source>
</evidence>
<proteinExistence type="predicted"/>
<dbReference type="InterPro" id="IPR036890">
    <property type="entry name" value="HATPase_C_sf"/>
</dbReference>
<accession>A0A919TAD0</accession>
<dbReference type="InterPro" id="IPR003594">
    <property type="entry name" value="HATPase_dom"/>
</dbReference>